<sequence>MYEVGRSIEEKIKVLGEIRDKPTPKPDNDLKTIHLNFQNQRLNEENSRLVGLIENLQAQLRSQSEQMRSRSEQITGLQKQLENLTNAINNTNKQTPMETTKISPTPGENQGKKRKNSLDTNSEDNYNLSYHKLDNQQASTSKNYQPLNLQNTQLQVTPQKETNDGNEEPNGPITPKTKRKKINYIPPKSPTIQQQDRSAANNKVQTETTASKIPPIVFRQKNRWTMVSKELENINLHFTKATTVADGIRFFPTNIDSYRGITAFLTKNKEEYHSYMLPDQKLLQGGPTPTQFSVGITTLYKSCRI</sequence>
<accession>A0A9P0FPB4</accession>
<feature type="region of interest" description="Disordered" evidence="1">
    <location>
        <begin position="89"/>
        <end position="126"/>
    </location>
</feature>
<feature type="compositionally biased region" description="Polar residues" evidence="1">
    <location>
        <begin position="89"/>
        <end position="108"/>
    </location>
</feature>
<reference evidence="2" key="1">
    <citation type="submission" date="2021-12" db="EMBL/GenBank/DDBJ databases">
        <authorList>
            <person name="King R."/>
        </authorList>
    </citation>
    <scope>NUCLEOTIDE SEQUENCE</scope>
</reference>
<evidence type="ECO:0000313" key="3">
    <source>
        <dbReference type="Proteomes" id="UP001154078"/>
    </source>
</evidence>
<evidence type="ECO:0000256" key="1">
    <source>
        <dbReference type="SAM" id="MobiDB-lite"/>
    </source>
</evidence>
<proteinExistence type="predicted"/>
<dbReference type="EMBL" id="OV121139">
    <property type="protein sequence ID" value="CAH0562993.1"/>
    <property type="molecule type" value="Genomic_DNA"/>
</dbReference>
<feature type="region of interest" description="Disordered" evidence="1">
    <location>
        <begin position="156"/>
        <end position="182"/>
    </location>
</feature>
<gene>
    <name evidence="2" type="ORF">MELIAE_LOCUS12000</name>
</gene>
<dbReference type="AlphaFoldDB" id="A0A9P0FPB4"/>
<dbReference type="OrthoDB" id="6775828at2759"/>
<name>A0A9P0FPB4_BRAAE</name>
<keyword evidence="3" id="KW-1185">Reference proteome</keyword>
<dbReference type="Proteomes" id="UP001154078">
    <property type="component" value="Chromosome 8"/>
</dbReference>
<evidence type="ECO:0000313" key="2">
    <source>
        <dbReference type="EMBL" id="CAH0562993.1"/>
    </source>
</evidence>
<protein>
    <submittedName>
        <fullName evidence="2">Uncharacterized protein</fullName>
    </submittedName>
</protein>
<organism evidence="2 3">
    <name type="scientific">Brassicogethes aeneus</name>
    <name type="common">Rape pollen beetle</name>
    <name type="synonym">Meligethes aeneus</name>
    <dbReference type="NCBI Taxonomy" id="1431903"/>
    <lineage>
        <taxon>Eukaryota</taxon>
        <taxon>Metazoa</taxon>
        <taxon>Ecdysozoa</taxon>
        <taxon>Arthropoda</taxon>
        <taxon>Hexapoda</taxon>
        <taxon>Insecta</taxon>
        <taxon>Pterygota</taxon>
        <taxon>Neoptera</taxon>
        <taxon>Endopterygota</taxon>
        <taxon>Coleoptera</taxon>
        <taxon>Polyphaga</taxon>
        <taxon>Cucujiformia</taxon>
        <taxon>Nitidulidae</taxon>
        <taxon>Meligethinae</taxon>
        <taxon>Brassicogethes</taxon>
    </lineage>
</organism>